<dbReference type="EMBL" id="CAJVPS010031004">
    <property type="protein sequence ID" value="CAG8732144.1"/>
    <property type="molecule type" value="Genomic_DNA"/>
</dbReference>
<evidence type="ECO:0000313" key="2">
    <source>
        <dbReference type="Proteomes" id="UP000789508"/>
    </source>
</evidence>
<gene>
    <name evidence="1" type="ORF">ALEPTO_LOCUS12665</name>
</gene>
<comment type="caution">
    <text evidence="1">The sequence shown here is derived from an EMBL/GenBank/DDBJ whole genome shotgun (WGS) entry which is preliminary data.</text>
</comment>
<reference evidence="1" key="1">
    <citation type="submission" date="2021-06" db="EMBL/GenBank/DDBJ databases">
        <authorList>
            <person name="Kallberg Y."/>
            <person name="Tangrot J."/>
            <person name="Rosling A."/>
        </authorList>
    </citation>
    <scope>NUCLEOTIDE SEQUENCE</scope>
    <source>
        <strain evidence="1">FL130A</strain>
    </source>
</reference>
<name>A0A9N9IDA4_9GLOM</name>
<keyword evidence="2" id="KW-1185">Reference proteome</keyword>
<feature type="non-terminal residue" evidence="1">
    <location>
        <position position="53"/>
    </location>
</feature>
<accession>A0A9N9IDA4</accession>
<dbReference type="AlphaFoldDB" id="A0A9N9IDA4"/>
<sequence length="53" mass="6274">YNKDGKMTVASRTDKQPILDKQNIRQLIRTVKKSWKTVIEEIIHKFASEFNIL</sequence>
<proteinExistence type="predicted"/>
<evidence type="ECO:0000313" key="1">
    <source>
        <dbReference type="EMBL" id="CAG8732144.1"/>
    </source>
</evidence>
<dbReference type="Proteomes" id="UP000789508">
    <property type="component" value="Unassembled WGS sequence"/>
</dbReference>
<protein>
    <submittedName>
        <fullName evidence="1">5307_t:CDS:1</fullName>
    </submittedName>
</protein>
<feature type="non-terminal residue" evidence="1">
    <location>
        <position position="1"/>
    </location>
</feature>
<organism evidence="1 2">
    <name type="scientific">Ambispora leptoticha</name>
    <dbReference type="NCBI Taxonomy" id="144679"/>
    <lineage>
        <taxon>Eukaryota</taxon>
        <taxon>Fungi</taxon>
        <taxon>Fungi incertae sedis</taxon>
        <taxon>Mucoromycota</taxon>
        <taxon>Glomeromycotina</taxon>
        <taxon>Glomeromycetes</taxon>
        <taxon>Archaeosporales</taxon>
        <taxon>Ambisporaceae</taxon>
        <taxon>Ambispora</taxon>
    </lineage>
</organism>